<dbReference type="AlphaFoldDB" id="A0A9N9FXR5"/>
<protein>
    <submittedName>
        <fullName evidence="1">4216_t:CDS:1</fullName>
    </submittedName>
</protein>
<dbReference type="OrthoDB" id="10434185at2759"/>
<evidence type="ECO:0000313" key="2">
    <source>
        <dbReference type="Proteomes" id="UP000789508"/>
    </source>
</evidence>
<reference evidence="1" key="1">
    <citation type="submission" date="2021-06" db="EMBL/GenBank/DDBJ databases">
        <authorList>
            <person name="Kallberg Y."/>
            <person name="Tangrot J."/>
            <person name="Rosling A."/>
        </authorList>
    </citation>
    <scope>NUCLEOTIDE SEQUENCE</scope>
    <source>
        <strain evidence="1">FL130A</strain>
    </source>
</reference>
<accession>A0A9N9FXR5</accession>
<dbReference type="Proteomes" id="UP000789508">
    <property type="component" value="Unassembled WGS sequence"/>
</dbReference>
<gene>
    <name evidence="1" type="ORF">ALEPTO_LOCUS6462</name>
</gene>
<proteinExistence type="predicted"/>
<sequence>MKLEYRILEIAGDKQDCNYYLFSFQDFCFKNNLTLNIATHQVAVFKDNDDYADIAYICADCKKDFENDILSYYELYGRLKRNRKGSFCNLLENKPIQSLSMEKIISRTFGYCLEKKTRELEKELSTTKEELNIEREEVVKFHEKSKE</sequence>
<evidence type="ECO:0000313" key="1">
    <source>
        <dbReference type="EMBL" id="CAG8563486.1"/>
    </source>
</evidence>
<organism evidence="1 2">
    <name type="scientific">Ambispora leptoticha</name>
    <dbReference type="NCBI Taxonomy" id="144679"/>
    <lineage>
        <taxon>Eukaryota</taxon>
        <taxon>Fungi</taxon>
        <taxon>Fungi incertae sedis</taxon>
        <taxon>Mucoromycota</taxon>
        <taxon>Glomeromycotina</taxon>
        <taxon>Glomeromycetes</taxon>
        <taxon>Archaeosporales</taxon>
        <taxon>Ambisporaceae</taxon>
        <taxon>Ambispora</taxon>
    </lineage>
</organism>
<keyword evidence="2" id="KW-1185">Reference proteome</keyword>
<name>A0A9N9FXR5_9GLOM</name>
<comment type="caution">
    <text evidence="1">The sequence shown here is derived from an EMBL/GenBank/DDBJ whole genome shotgun (WGS) entry which is preliminary data.</text>
</comment>
<dbReference type="EMBL" id="CAJVPS010002245">
    <property type="protein sequence ID" value="CAG8563486.1"/>
    <property type="molecule type" value="Genomic_DNA"/>
</dbReference>